<proteinExistence type="predicted"/>
<evidence type="ECO:0000313" key="5">
    <source>
        <dbReference type="EMBL" id="MBL7627256.1"/>
    </source>
</evidence>
<gene>
    <name evidence="5" type="ORF">I7412_08755</name>
</gene>
<name>A0A937UR04_9ACTN</name>
<dbReference type="PANTHER" id="PTHR43163:SF6">
    <property type="entry name" value="DIPEPTIDE TRANSPORT SYSTEM PERMEASE PROTEIN DPPB-RELATED"/>
    <property type="match status" value="1"/>
</dbReference>
<accession>A0A937UR04</accession>
<dbReference type="AlphaFoldDB" id="A0A937UR04"/>
<keyword evidence="3" id="KW-0472">Membrane</keyword>
<comment type="subcellular location">
    <subcellularLocation>
        <location evidence="1">Cell membrane</location>
        <topology evidence="1">Multi-pass membrane protein</topology>
    </subcellularLocation>
</comment>
<dbReference type="Pfam" id="PF19300">
    <property type="entry name" value="BPD_transp_1_N"/>
    <property type="match status" value="1"/>
</dbReference>
<dbReference type="PANTHER" id="PTHR43163">
    <property type="entry name" value="DIPEPTIDE TRANSPORT SYSTEM PERMEASE PROTEIN DPPB-RELATED"/>
    <property type="match status" value="1"/>
</dbReference>
<organism evidence="5 6">
    <name type="scientific">Frankia nepalensis</name>
    <dbReference type="NCBI Taxonomy" id="1836974"/>
    <lineage>
        <taxon>Bacteria</taxon>
        <taxon>Bacillati</taxon>
        <taxon>Actinomycetota</taxon>
        <taxon>Actinomycetes</taxon>
        <taxon>Frankiales</taxon>
        <taxon>Frankiaceae</taxon>
        <taxon>Frankia</taxon>
    </lineage>
</organism>
<dbReference type="Proteomes" id="UP000604475">
    <property type="component" value="Unassembled WGS sequence"/>
</dbReference>
<dbReference type="EMBL" id="JAEACQ010000159">
    <property type="protein sequence ID" value="MBL7627256.1"/>
    <property type="molecule type" value="Genomic_DNA"/>
</dbReference>
<feature type="domain" description="ABC transporter type 1 GsiC-like N-terminal" evidence="4">
    <location>
        <begin position="1"/>
        <end position="71"/>
    </location>
</feature>
<keyword evidence="2" id="KW-0813">Transport</keyword>
<keyword evidence="6" id="KW-1185">Reference proteome</keyword>
<evidence type="ECO:0000313" key="6">
    <source>
        <dbReference type="Proteomes" id="UP000604475"/>
    </source>
</evidence>
<evidence type="ECO:0000256" key="3">
    <source>
        <dbReference type="ARBA" id="ARBA00022475"/>
    </source>
</evidence>
<evidence type="ECO:0000259" key="4">
    <source>
        <dbReference type="Pfam" id="PF19300"/>
    </source>
</evidence>
<protein>
    <submittedName>
        <fullName evidence="5">ABC transporter permease</fullName>
    </submittedName>
</protein>
<dbReference type="GO" id="GO:0005886">
    <property type="term" value="C:plasma membrane"/>
    <property type="evidence" value="ECO:0007669"/>
    <property type="project" value="UniProtKB-SubCell"/>
</dbReference>
<evidence type="ECO:0000256" key="2">
    <source>
        <dbReference type="ARBA" id="ARBA00022448"/>
    </source>
</evidence>
<evidence type="ECO:0000256" key="1">
    <source>
        <dbReference type="ARBA" id="ARBA00004651"/>
    </source>
</evidence>
<dbReference type="InterPro" id="IPR045621">
    <property type="entry name" value="BPD_transp_1_N"/>
</dbReference>
<keyword evidence="3" id="KW-1003">Cell membrane</keyword>
<feature type="non-terminal residue" evidence="5">
    <location>
        <position position="73"/>
    </location>
</feature>
<sequence length="73" mass="7727">MLLTVAQRLGRSLLVVLLVTMGSVGLLSLAPGSAAAVMLGENATPDQVADLEHRLGLDKPVWEQYLSWLGNAV</sequence>
<reference evidence="5" key="1">
    <citation type="submission" date="2020-12" db="EMBL/GenBank/DDBJ databases">
        <title>Genomic characterization of non-nitrogen-fixing Frankia strains.</title>
        <authorList>
            <person name="Carlos-Shanley C."/>
            <person name="Guerra T."/>
            <person name="Hahn D."/>
        </authorList>
    </citation>
    <scope>NUCLEOTIDE SEQUENCE</scope>
    <source>
        <strain evidence="5">CN6</strain>
    </source>
</reference>
<comment type="caution">
    <text evidence="5">The sequence shown here is derived from an EMBL/GenBank/DDBJ whole genome shotgun (WGS) entry which is preliminary data.</text>
</comment>